<feature type="chain" id="PRO_5046213385" evidence="2">
    <location>
        <begin position="20"/>
        <end position="279"/>
    </location>
</feature>
<dbReference type="EMBL" id="CP089983">
    <property type="protein sequence ID" value="WXB05643.1"/>
    <property type="molecule type" value="Genomic_DNA"/>
</dbReference>
<evidence type="ECO:0000313" key="4">
    <source>
        <dbReference type="Proteomes" id="UP001374803"/>
    </source>
</evidence>
<organism evidence="3 4">
    <name type="scientific">Pendulispora rubella</name>
    <dbReference type="NCBI Taxonomy" id="2741070"/>
    <lineage>
        <taxon>Bacteria</taxon>
        <taxon>Pseudomonadati</taxon>
        <taxon>Myxococcota</taxon>
        <taxon>Myxococcia</taxon>
        <taxon>Myxococcales</taxon>
        <taxon>Sorangiineae</taxon>
        <taxon>Pendulisporaceae</taxon>
        <taxon>Pendulispora</taxon>
    </lineage>
</organism>
<feature type="signal peptide" evidence="2">
    <location>
        <begin position="1"/>
        <end position="19"/>
    </location>
</feature>
<gene>
    <name evidence="3" type="ORF">LVJ94_53210</name>
</gene>
<evidence type="ECO:0000313" key="3">
    <source>
        <dbReference type="EMBL" id="WXB05643.1"/>
    </source>
</evidence>
<name>A0ABZ2L453_9BACT</name>
<accession>A0ABZ2L453</accession>
<dbReference type="RefSeq" id="WP_394835289.1">
    <property type="nucleotide sequence ID" value="NZ_CP089929.1"/>
</dbReference>
<reference evidence="3" key="1">
    <citation type="submission" date="2021-12" db="EMBL/GenBank/DDBJ databases">
        <title>Discovery of the Pendulisporaceae a myxobacterial family with distinct sporulation behavior and unique specialized metabolism.</title>
        <authorList>
            <person name="Garcia R."/>
            <person name="Popoff A."/>
            <person name="Bader C.D."/>
            <person name="Loehr J."/>
            <person name="Walesch S."/>
            <person name="Walt C."/>
            <person name="Boldt J."/>
            <person name="Bunk B."/>
            <person name="Haeckl F.J.F.P.J."/>
            <person name="Gunesch A.P."/>
            <person name="Birkelbach J."/>
            <person name="Nuebel U."/>
            <person name="Pietschmann T."/>
            <person name="Bach T."/>
            <person name="Mueller R."/>
        </authorList>
    </citation>
    <scope>NUCLEOTIDE SEQUENCE</scope>
    <source>
        <strain evidence="3">MSr11367</strain>
    </source>
</reference>
<evidence type="ECO:0000256" key="2">
    <source>
        <dbReference type="SAM" id="SignalP"/>
    </source>
</evidence>
<evidence type="ECO:0000256" key="1">
    <source>
        <dbReference type="SAM" id="MobiDB-lite"/>
    </source>
</evidence>
<sequence length="279" mass="29935">MRRTAFLLSAAVLTLSALAASDRVFAAPPPEKPSPSRAAGPQLPLLPSIPRVRVEVAKAHILVVQDVNLPRGNWRGGDLEFFVAYGAPGAPFAFDAHLMAVPDGALEPETEERGTPVAVERAIRRPPNANVYLLLGRPQMSGAIVHIKEADFRRALGTRSMAALRLRTVLPLPELDALTGREVLVRLGTEAGNPLTLGRLQVASIEKDVTLEHAEAHLCGKDADPYPLAIAMRPSPTGSFQRATPDPKAPSKGTDAPTAPVLAVRHSTDDVCIRFWTKD</sequence>
<protein>
    <submittedName>
        <fullName evidence="3">Uncharacterized protein</fullName>
    </submittedName>
</protein>
<feature type="region of interest" description="Disordered" evidence="1">
    <location>
        <begin position="234"/>
        <end position="259"/>
    </location>
</feature>
<dbReference type="Proteomes" id="UP001374803">
    <property type="component" value="Chromosome"/>
</dbReference>
<keyword evidence="2" id="KW-0732">Signal</keyword>
<proteinExistence type="predicted"/>
<keyword evidence="4" id="KW-1185">Reference proteome</keyword>